<keyword evidence="2" id="KW-1185">Reference proteome</keyword>
<dbReference type="SUPFAM" id="SSF81383">
    <property type="entry name" value="F-box domain"/>
    <property type="match status" value="1"/>
</dbReference>
<dbReference type="OrthoDB" id="5273117at2759"/>
<evidence type="ECO:0000313" key="1">
    <source>
        <dbReference type="EMBL" id="EPS38002.1"/>
    </source>
</evidence>
<dbReference type="EMBL" id="AQGS01000592">
    <property type="protein sequence ID" value="EPS38002.1"/>
    <property type="molecule type" value="Genomic_DNA"/>
</dbReference>
<reference evidence="1 2" key="1">
    <citation type="journal article" date="2013" name="PLoS Genet.">
        <title>Genomic mechanisms accounting for the adaptation to parasitism in nematode-trapping fungi.</title>
        <authorList>
            <person name="Meerupati T."/>
            <person name="Andersson K.M."/>
            <person name="Friman E."/>
            <person name="Kumar D."/>
            <person name="Tunlid A."/>
            <person name="Ahren D."/>
        </authorList>
    </citation>
    <scope>NUCLEOTIDE SEQUENCE [LARGE SCALE GENOMIC DNA]</scope>
    <source>
        <strain evidence="1 2">CBS 200.50</strain>
    </source>
</reference>
<protein>
    <recommendedName>
        <fullName evidence="3">F-box domain-containing protein</fullName>
    </recommendedName>
</protein>
<comment type="caution">
    <text evidence="1">The sequence shown here is derived from an EMBL/GenBank/DDBJ whole genome shotgun (WGS) entry which is preliminary data.</text>
</comment>
<dbReference type="InterPro" id="IPR036047">
    <property type="entry name" value="F-box-like_dom_sf"/>
</dbReference>
<evidence type="ECO:0008006" key="3">
    <source>
        <dbReference type="Google" id="ProtNLM"/>
    </source>
</evidence>
<dbReference type="Proteomes" id="UP000015100">
    <property type="component" value="Unassembled WGS sequence"/>
</dbReference>
<gene>
    <name evidence="1" type="ORF">H072_8282</name>
</gene>
<evidence type="ECO:0000313" key="2">
    <source>
        <dbReference type="Proteomes" id="UP000015100"/>
    </source>
</evidence>
<dbReference type="AlphaFoldDB" id="S8BS06"/>
<reference evidence="2" key="2">
    <citation type="submission" date="2013-04" db="EMBL/GenBank/DDBJ databases">
        <title>Genomic mechanisms accounting for the adaptation to parasitism in nematode-trapping fungi.</title>
        <authorList>
            <person name="Ahren D.G."/>
        </authorList>
    </citation>
    <scope>NUCLEOTIDE SEQUENCE [LARGE SCALE GENOMIC DNA]</scope>
    <source>
        <strain evidence="2">CBS 200.50</strain>
    </source>
</reference>
<proteinExistence type="predicted"/>
<name>S8BS06_DACHA</name>
<organism evidence="1 2">
    <name type="scientific">Dactylellina haptotyla (strain CBS 200.50)</name>
    <name type="common">Nematode-trapping fungus</name>
    <name type="synonym">Monacrosporium haptotylum</name>
    <dbReference type="NCBI Taxonomy" id="1284197"/>
    <lineage>
        <taxon>Eukaryota</taxon>
        <taxon>Fungi</taxon>
        <taxon>Dikarya</taxon>
        <taxon>Ascomycota</taxon>
        <taxon>Pezizomycotina</taxon>
        <taxon>Orbiliomycetes</taxon>
        <taxon>Orbiliales</taxon>
        <taxon>Orbiliaceae</taxon>
        <taxon>Dactylellina</taxon>
    </lineage>
</organism>
<accession>S8BS06</accession>
<sequence>MANETSMDVLGYLSLEMQYKFLREQEYGTAQQIHDKIASRATQEVQRSDNAVDVQTQLSNNGNPPKFGDLPGLPLEVLEKIAENLPLPKDKIFLASACKTLRVSLGASNRYLWYTFLKSKMKGPTIQHFNPRGRYYSTVLHHLAGKGKGCQNCLEQSKNLNCDIIIGGILYKTLCRSCSEPEFWDWTATVLKYPDINFPVTLQGICGTHEHCFRRMCIKISHAIPIIEEQAIEPLRLYELASKPHNRFLAQWNQRIQLTQKMGAIVTRLISRIIDCYEKEYGAYHILKSPDSFRAILEECFFKIVFPGVRVQSRADPDRVLPHDGYELLKERMMWITGHYAYGDDNGAEEILKITPHFVMHAFLGHKNPSIGYDTPESRPWMIQGWIEKYLDNERPKNRFRSRACRVNYMTRCCFCKQGVFDQVSGIDEFSTPEEKRVVSSEQYTRYELAEHIFRKHNKRFAEEWEWCPLRR</sequence>
<dbReference type="HOGENOM" id="CLU_528942_0_0_1"/>